<dbReference type="AlphaFoldDB" id="A0A4P9WLR6"/>
<dbReference type="PANTHER" id="PTHR32208:SF21">
    <property type="entry name" value="LOW QUALITY PROTEIN: ALDEHYDE OXIDASE GLOX-LIKE"/>
    <property type="match status" value="1"/>
</dbReference>
<dbReference type="Pfam" id="PF07250">
    <property type="entry name" value="Glyoxal_oxid_N"/>
    <property type="match status" value="1"/>
</dbReference>
<protein>
    <submittedName>
        <fullName evidence="4">Uncharacterized protein</fullName>
    </submittedName>
</protein>
<dbReference type="InterPro" id="IPR011043">
    <property type="entry name" value="Gal_Oxase/kelch_b-propeller"/>
</dbReference>
<feature type="non-terminal residue" evidence="4">
    <location>
        <position position="1"/>
    </location>
</feature>
<evidence type="ECO:0000313" key="4">
    <source>
        <dbReference type="EMBL" id="RKO92578.1"/>
    </source>
</evidence>
<dbReference type="InterPro" id="IPR037293">
    <property type="entry name" value="Gal_Oxidase_central_sf"/>
</dbReference>
<feature type="domain" description="Glyoxal oxidase N-terminal" evidence="2">
    <location>
        <begin position="168"/>
        <end position="399"/>
    </location>
</feature>
<feature type="domain" description="Galactose oxidase-like Early set" evidence="3">
    <location>
        <begin position="405"/>
        <end position="499"/>
    </location>
</feature>
<dbReference type="Gene3D" id="2.60.40.10">
    <property type="entry name" value="Immunoglobulins"/>
    <property type="match status" value="1"/>
</dbReference>
<name>A0A4P9WLR6_9FUNG</name>
<dbReference type="OrthoDB" id="2019572at2759"/>
<dbReference type="InterPro" id="IPR013783">
    <property type="entry name" value="Ig-like_fold"/>
</dbReference>
<gene>
    <name evidence="4" type="ORF">BDK51DRAFT_41229</name>
</gene>
<organism evidence="4 5">
    <name type="scientific">Blyttiomyces helicus</name>
    <dbReference type="NCBI Taxonomy" id="388810"/>
    <lineage>
        <taxon>Eukaryota</taxon>
        <taxon>Fungi</taxon>
        <taxon>Fungi incertae sedis</taxon>
        <taxon>Chytridiomycota</taxon>
        <taxon>Chytridiomycota incertae sedis</taxon>
        <taxon>Chytridiomycetes</taxon>
        <taxon>Chytridiomycetes incertae sedis</taxon>
        <taxon>Blyttiomyces</taxon>
    </lineage>
</organism>
<dbReference type="SUPFAM" id="SSF81296">
    <property type="entry name" value="E set domains"/>
    <property type="match status" value="1"/>
</dbReference>
<evidence type="ECO:0000259" key="3">
    <source>
        <dbReference type="Pfam" id="PF09118"/>
    </source>
</evidence>
<accession>A0A4P9WLR6</accession>
<reference evidence="5" key="1">
    <citation type="journal article" date="2018" name="Nat. Microbiol.">
        <title>Leveraging single-cell genomics to expand the fungal tree of life.</title>
        <authorList>
            <person name="Ahrendt S.R."/>
            <person name="Quandt C.A."/>
            <person name="Ciobanu D."/>
            <person name="Clum A."/>
            <person name="Salamov A."/>
            <person name="Andreopoulos B."/>
            <person name="Cheng J.F."/>
            <person name="Woyke T."/>
            <person name="Pelin A."/>
            <person name="Henrissat B."/>
            <person name="Reynolds N.K."/>
            <person name="Benny G.L."/>
            <person name="Smith M.E."/>
            <person name="James T.Y."/>
            <person name="Grigoriev I.V."/>
        </authorList>
    </citation>
    <scope>NUCLEOTIDE SEQUENCE [LARGE SCALE GENOMIC DNA]</scope>
</reference>
<sequence>SGAFFHNDALFNTRGRVFEKVLIQEVLDKIRTFAPAPCPATGCTQDWVDIGATIDVARWYHSMQALSDDQILMVGGSKEGGLVLNTPRVNEPSYEISIDGHSLPAVPFPYFEFTNSDGPGKSYNVDRSPPSAVSSRPLLPSTFIVSLYPARKILTLLLSPSPLHILKVHLMPNTPDHVFTIIGNQVFIYDYISNKNIITPPFLPNPRTFPSSASSVLLPLKAFENCRPEVMVCGGSSGDAPNPKALDDGGRIHPLDTEPEWTFEQLPDGPRTMGDAFLLPHGNVFIVNGILHVGLGTYMNRECLTDAVVFGASAYDPAFTPLLYKPDAPVGERFTIMPASTIPRLYHSVAALLPIGECFREHQVPEFFNAGGLCSLHQQQKMTFSYPTEYRVEIFSPPYMSAPNRPVIASSPEFINYNTEFTVNVQGAVIGEATIVLSHHGFSTHGVHHGQSMIELTTFTTESGVTTVTSPPSGSVMPPGIYLLFATVNGIPSEAAWVRLNMI</sequence>
<dbReference type="EMBL" id="KZ994580">
    <property type="protein sequence ID" value="RKO92578.1"/>
    <property type="molecule type" value="Genomic_DNA"/>
</dbReference>
<evidence type="ECO:0000313" key="5">
    <source>
        <dbReference type="Proteomes" id="UP000269721"/>
    </source>
</evidence>
<dbReference type="Gene3D" id="2.130.10.80">
    <property type="entry name" value="Galactose oxidase/kelch, beta-propeller"/>
    <property type="match status" value="1"/>
</dbReference>
<dbReference type="InterPro" id="IPR014756">
    <property type="entry name" value="Ig_E-set"/>
</dbReference>
<proteinExistence type="predicted"/>
<evidence type="ECO:0000256" key="1">
    <source>
        <dbReference type="ARBA" id="ARBA00022729"/>
    </source>
</evidence>
<dbReference type="CDD" id="cd02851">
    <property type="entry name" value="E_set_GO_C"/>
    <property type="match status" value="1"/>
</dbReference>
<dbReference type="PANTHER" id="PTHR32208">
    <property type="entry name" value="SECRETED PROTEIN-RELATED"/>
    <property type="match status" value="1"/>
</dbReference>
<keyword evidence="5" id="KW-1185">Reference proteome</keyword>
<dbReference type="InterPro" id="IPR015202">
    <property type="entry name" value="GO-like_E_set"/>
</dbReference>
<dbReference type="Proteomes" id="UP000269721">
    <property type="component" value="Unassembled WGS sequence"/>
</dbReference>
<evidence type="ECO:0000259" key="2">
    <source>
        <dbReference type="Pfam" id="PF07250"/>
    </source>
</evidence>
<keyword evidence="1" id="KW-0732">Signal</keyword>
<dbReference type="InterPro" id="IPR009880">
    <property type="entry name" value="Glyoxal_oxidase_N"/>
</dbReference>
<dbReference type="Pfam" id="PF09118">
    <property type="entry name" value="GO-like_E_set"/>
    <property type="match status" value="1"/>
</dbReference>
<dbReference type="SUPFAM" id="SSF50965">
    <property type="entry name" value="Galactose oxidase, central domain"/>
    <property type="match status" value="1"/>
</dbReference>